<gene>
    <name evidence="20" type="ORF">ALO52_05063</name>
</gene>
<comment type="similarity">
    <text evidence="3 18">Belongs to the thiolase-like superfamily. Beta-ketoacyl-ACP synthases family.</text>
</comment>
<dbReference type="GO" id="GO:0005829">
    <property type="term" value="C:cytosol"/>
    <property type="evidence" value="ECO:0007669"/>
    <property type="project" value="TreeGrafter"/>
</dbReference>
<dbReference type="InterPro" id="IPR018201">
    <property type="entry name" value="Ketoacyl_synth_AS"/>
</dbReference>
<dbReference type="PANTHER" id="PTHR11712">
    <property type="entry name" value="POLYKETIDE SYNTHASE-RELATED"/>
    <property type="match status" value="1"/>
</dbReference>
<dbReference type="CDD" id="cd00834">
    <property type="entry name" value="KAS_I_II"/>
    <property type="match status" value="1"/>
</dbReference>
<dbReference type="InterPro" id="IPR014031">
    <property type="entry name" value="Ketoacyl_synth_C"/>
</dbReference>
<comment type="caution">
    <text evidence="20">The sequence shown here is derived from an EMBL/GenBank/DDBJ whole genome shotgun (WGS) entry which is preliminary data.</text>
</comment>
<dbReference type="Pfam" id="PF00109">
    <property type="entry name" value="ketoacyl-synt"/>
    <property type="match status" value="1"/>
</dbReference>
<dbReference type="PROSITE" id="PS52004">
    <property type="entry name" value="KS3_2"/>
    <property type="match status" value="1"/>
</dbReference>
<evidence type="ECO:0000256" key="5">
    <source>
        <dbReference type="ARBA" id="ARBA00013191"/>
    </source>
</evidence>
<dbReference type="Proteomes" id="UP000050562">
    <property type="component" value="Unassembled WGS sequence"/>
</dbReference>
<comment type="pathway">
    <text evidence="2">Lipid metabolism; fatty acid biosynthesis.</text>
</comment>
<dbReference type="FunFam" id="3.40.47.10:FF:000005">
    <property type="entry name" value="3-oxoacyl-[acyl-carrier-protein] synthase I"/>
    <property type="match status" value="1"/>
</dbReference>
<comment type="catalytic activity">
    <reaction evidence="17">
        <text>a fatty acyl-[ACP] + malonyl-[ACP] + H(+) = a 3-oxoacyl-[ACP] + holo-[ACP] + CO2</text>
        <dbReference type="Rhea" id="RHEA:22836"/>
        <dbReference type="Rhea" id="RHEA-COMP:9623"/>
        <dbReference type="Rhea" id="RHEA-COMP:9685"/>
        <dbReference type="Rhea" id="RHEA-COMP:9916"/>
        <dbReference type="Rhea" id="RHEA-COMP:14125"/>
        <dbReference type="ChEBI" id="CHEBI:15378"/>
        <dbReference type="ChEBI" id="CHEBI:16526"/>
        <dbReference type="ChEBI" id="CHEBI:64479"/>
        <dbReference type="ChEBI" id="CHEBI:78449"/>
        <dbReference type="ChEBI" id="CHEBI:78776"/>
        <dbReference type="ChEBI" id="CHEBI:138651"/>
        <dbReference type="EC" id="2.3.1.41"/>
    </reaction>
    <physiologicalReaction direction="left-to-right" evidence="17">
        <dbReference type="Rhea" id="RHEA:22837"/>
    </physiologicalReaction>
</comment>
<evidence type="ECO:0000256" key="3">
    <source>
        <dbReference type="ARBA" id="ARBA00008467"/>
    </source>
</evidence>
<accession>A0A0P9YFB3</accession>
<evidence type="ECO:0000256" key="8">
    <source>
        <dbReference type="ARBA" id="ARBA00022679"/>
    </source>
</evidence>
<keyword evidence="6" id="KW-0963">Cytoplasm</keyword>
<dbReference type="InterPro" id="IPR000794">
    <property type="entry name" value="Beta-ketoacyl_synthase"/>
</dbReference>
<dbReference type="UniPathway" id="UPA00094"/>
<evidence type="ECO:0000256" key="4">
    <source>
        <dbReference type="ARBA" id="ARBA00011738"/>
    </source>
</evidence>
<dbReference type="PANTHER" id="PTHR11712:SF306">
    <property type="entry name" value="3-OXOACYL-[ACYL-CARRIER-PROTEIN] SYNTHASE 1"/>
    <property type="match status" value="1"/>
</dbReference>
<dbReference type="PROSITE" id="PS00606">
    <property type="entry name" value="KS3_1"/>
    <property type="match status" value="1"/>
</dbReference>
<dbReference type="NCBIfam" id="NF005935">
    <property type="entry name" value="PRK07967.1"/>
    <property type="match status" value="1"/>
</dbReference>
<dbReference type="PATRIC" id="fig|251707.3.peg.5098"/>
<comment type="subunit">
    <text evidence="4">Homodimer.</text>
</comment>
<evidence type="ECO:0000256" key="18">
    <source>
        <dbReference type="RuleBase" id="RU003694"/>
    </source>
</evidence>
<evidence type="ECO:0000256" key="1">
    <source>
        <dbReference type="ARBA" id="ARBA00004496"/>
    </source>
</evidence>
<evidence type="ECO:0000256" key="11">
    <source>
        <dbReference type="ARBA" id="ARBA00023160"/>
    </source>
</evidence>
<dbReference type="GO" id="GO:0004315">
    <property type="term" value="F:3-oxoacyl-[acyl-carrier-protein] synthase activity"/>
    <property type="evidence" value="ECO:0007669"/>
    <property type="project" value="UniProtKB-EC"/>
</dbReference>
<dbReference type="FunFam" id="3.40.47.10:FF:000006">
    <property type="entry name" value="3-oxoacyl-[acyl-carrier-protein] synthase I"/>
    <property type="match status" value="1"/>
</dbReference>
<evidence type="ECO:0000256" key="6">
    <source>
        <dbReference type="ARBA" id="ARBA00022490"/>
    </source>
</evidence>
<evidence type="ECO:0000256" key="15">
    <source>
        <dbReference type="ARBA" id="ARBA00042143"/>
    </source>
</evidence>
<evidence type="ECO:0000256" key="2">
    <source>
        <dbReference type="ARBA" id="ARBA00005194"/>
    </source>
</evidence>
<keyword evidence="11" id="KW-0275">Fatty acid biosynthesis</keyword>
<sequence length="432" mass="45823">MMVAKSTAPKVCVSACSLPLKISKGNRMRRVVITGLGIVSCLGNDKDTVTANLRANRPGIKFQPEYAEMGLRSQVAGSIDLNLEELIDRKIYRFVGHAAAYAYLAMKDAIADAGLTDEQVSNVRTGLIAGSGGASTLNQMEALDILREKGVKRVGPYRVTRTMGSTVSACLATPFKIKGVNYSISSACATSAHCIGNAVEQIQLGKQDIVFAGGGEEEHWSQSFLFDAMGALSTQYNETPEKASRAYDAKRDGFVIAGGGGMVVVEELEHALARGAKIYAEIVGYGATSDGYDMVAPSGEGAIRCMQMALSTVEGPIDYLNTHGTSTPVGDEMEMNGVRAVFGDNAPAISSTKSLSGHSLGAAGVHEAIYCLLMMENNFIAGSANIDELDPKVADMPILLETREDAKLDRIMSNSFGFGGTNATLVLQRYQA</sequence>
<keyword evidence="10" id="KW-0443">Lipid metabolism</keyword>
<evidence type="ECO:0000259" key="19">
    <source>
        <dbReference type="PROSITE" id="PS52004"/>
    </source>
</evidence>
<keyword evidence="12" id="KW-0012">Acyltransferase</keyword>
<evidence type="ECO:0000313" key="20">
    <source>
        <dbReference type="EMBL" id="KPY32635.1"/>
    </source>
</evidence>
<evidence type="ECO:0000256" key="10">
    <source>
        <dbReference type="ARBA" id="ARBA00023098"/>
    </source>
</evidence>
<comment type="subcellular location">
    <subcellularLocation>
        <location evidence="1">Cytoplasm</location>
    </subcellularLocation>
</comment>
<dbReference type="EMBL" id="LJRC01000228">
    <property type="protein sequence ID" value="KPY32635.1"/>
    <property type="molecule type" value="Genomic_DNA"/>
</dbReference>
<keyword evidence="8 18" id="KW-0808">Transferase</keyword>
<dbReference type="Pfam" id="PF02801">
    <property type="entry name" value="Ketoacyl-synt_C"/>
    <property type="match status" value="1"/>
</dbReference>
<comment type="catalytic activity">
    <reaction evidence="16">
        <text>(3Z)-decenoyl-[ACP] + malonyl-[ACP] + H(+) = 3-oxo-(5Z)-dodecenoyl-[ACP] + holo-[ACP] + CO2</text>
        <dbReference type="Rhea" id="RHEA:54940"/>
        <dbReference type="Rhea" id="RHEA-COMP:9623"/>
        <dbReference type="Rhea" id="RHEA-COMP:9685"/>
        <dbReference type="Rhea" id="RHEA-COMP:9927"/>
        <dbReference type="Rhea" id="RHEA-COMP:14042"/>
        <dbReference type="ChEBI" id="CHEBI:15378"/>
        <dbReference type="ChEBI" id="CHEBI:16526"/>
        <dbReference type="ChEBI" id="CHEBI:64479"/>
        <dbReference type="ChEBI" id="CHEBI:78449"/>
        <dbReference type="ChEBI" id="CHEBI:78798"/>
        <dbReference type="ChEBI" id="CHEBI:138410"/>
    </reaction>
    <physiologicalReaction direction="left-to-right" evidence="16">
        <dbReference type="Rhea" id="RHEA:54941"/>
    </physiologicalReaction>
</comment>
<dbReference type="GO" id="GO:0006633">
    <property type="term" value="P:fatty acid biosynthetic process"/>
    <property type="evidence" value="ECO:0007669"/>
    <property type="project" value="UniProtKB-UniPathway"/>
</dbReference>
<proteinExistence type="inferred from homology"/>
<evidence type="ECO:0000256" key="16">
    <source>
        <dbReference type="ARBA" id="ARBA00048121"/>
    </source>
</evidence>
<dbReference type="InterPro" id="IPR016039">
    <property type="entry name" value="Thiolase-like"/>
</dbReference>
<feature type="domain" description="Ketosynthase family 3 (KS3)" evidence="19">
    <location>
        <begin position="28"/>
        <end position="429"/>
    </location>
</feature>
<reference evidence="20" key="1">
    <citation type="submission" date="2015-09" db="EMBL/GenBank/DDBJ databases">
        <title>Genome announcement of multiple Pseudomonas syringae strains.</title>
        <authorList>
            <person name="Thakur S."/>
            <person name="Wang P.W."/>
            <person name="Gong Y."/>
            <person name="Weir B.S."/>
            <person name="Guttman D.S."/>
        </authorList>
    </citation>
    <scope>NUCLEOTIDE SEQUENCE [LARGE SCALE GENOMIC DNA]</scope>
    <source>
        <strain evidence="20">ICMP3956</strain>
    </source>
</reference>
<keyword evidence="9" id="KW-0276">Fatty acid metabolism</keyword>
<evidence type="ECO:0000256" key="13">
    <source>
        <dbReference type="ARBA" id="ARBA00039450"/>
    </source>
</evidence>
<dbReference type="AlphaFoldDB" id="A0A0P9YFB3"/>
<evidence type="ECO:0000256" key="9">
    <source>
        <dbReference type="ARBA" id="ARBA00022832"/>
    </source>
</evidence>
<organism evidence="20">
    <name type="scientific">Pseudomonas syringae pv. primulae</name>
    <dbReference type="NCBI Taxonomy" id="251707"/>
    <lineage>
        <taxon>Bacteria</taxon>
        <taxon>Pseudomonadati</taxon>
        <taxon>Pseudomonadota</taxon>
        <taxon>Gammaproteobacteria</taxon>
        <taxon>Pseudomonadales</taxon>
        <taxon>Pseudomonadaceae</taxon>
        <taxon>Pseudomonas</taxon>
    </lineage>
</organism>
<evidence type="ECO:0000256" key="12">
    <source>
        <dbReference type="ARBA" id="ARBA00023315"/>
    </source>
</evidence>
<dbReference type="Gene3D" id="3.40.47.10">
    <property type="match status" value="2"/>
</dbReference>
<evidence type="ECO:0000256" key="14">
    <source>
        <dbReference type="ARBA" id="ARBA00041620"/>
    </source>
</evidence>
<dbReference type="SUPFAM" id="SSF53901">
    <property type="entry name" value="Thiolase-like"/>
    <property type="match status" value="2"/>
</dbReference>
<evidence type="ECO:0000256" key="7">
    <source>
        <dbReference type="ARBA" id="ARBA00022516"/>
    </source>
</evidence>
<protein>
    <recommendedName>
        <fullName evidence="13">3-oxoacyl-[acyl-carrier-protein] synthase 1</fullName>
        <ecNumber evidence="5">2.3.1.41</ecNumber>
    </recommendedName>
    <alternativeName>
        <fullName evidence="14">3-oxoacyl-[acyl-carrier-protein] synthase I</fullName>
    </alternativeName>
    <alternativeName>
        <fullName evidence="15">Beta-ketoacyl-ACP synthase I</fullName>
    </alternativeName>
</protein>
<dbReference type="InterPro" id="IPR020841">
    <property type="entry name" value="PKS_Beta-ketoAc_synthase_dom"/>
</dbReference>
<name>A0A0P9YFB3_9PSED</name>
<dbReference type="InterPro" id="IPR014030">
    <property type="entry name" value="Ketoacyl_synth_N"/>
</dbReference>
<keyword evidence="7" id="KW-0444">Lipid biosynthesis</keyword>
<dbReference type="SMART" id="SM00825">
    <property type="entry name" value="PKS_KS"/>
    <property type="match status" value="1"/>
</dbReference>
<evidence type="ECO:0000256" key="17">
    <source>
        <dbReference type="ARBA" id="ARBA00048506"/>
    </source>
</evidence>
<dbReference type="EC" id="2.3.1.41" evidence="5"/>